<dbReference type="Proteomes" id="UP000237347">
    <property type="component" value="Unassembled WGS sequence"/>
</dbReference>
<keyword evidence="3" id="KW-1133">Transmembrane helix</keyword>
<keyword evidence="2" id="KW-0677">Repeat</keyword>
<dbReference type="InterPro" id="IPR002902">
    <property type="entry name" value="GNK2"/>
</dbReference>
<dbReference type="AlphaFoldDB" id="A0AAW0JZ63"/>
<dbReference type="GO" id="GO:0016301">
    <property type="term" value="F:kinase activity"/>
    <property type="evidence" value="ECO:0007669"/>
    <property type="project" value="UniProtKB-KW"/>
</dbReference>
<proteinExistence type="predicted"/>
<feature type="domain" description="Gnk2-homologous" evidence="5">
    <location>
        <begin position="27"/>
        <end position="130"/>
    </location>
</feature>
<evidence type="ECO:0000256" key="1">
    <source>
        <dbReference type="ARBA" id="ARBA00022729"/>
    </source>
</evidence>
<dbReference type="Pfam" id="PF01657">
    <property type="entry name" value="Stress-antifung"/>
    <property type="match status" value="1"/>
</dbReference>
<protein>
    <submittedName>
        <fullName evidence="6">Cysteine-rich receptor-like protein kinase 28</fullName>
    </submittedName>
</protein>
<dbReference type="CDD" id="cd23509">
    <property type="entry name" value="Gnk2-like"/>
    <property type="match status" value="1"/>
</dbReference>
<evidence type="ECO:0000313" key="7">
    <source>
        <dbReference type="Proteomes" id="UP000237347"/>
    </source>
</evidence>
<dbReference type="PANTHER" id="PTHR32099:SF51">
    <property type="entry name" value="CYSTEINE-RICH RECEPTOR-LIKE PROTEIN KINASE 25 ISOFORM X1"/>
    <property type="match status" value="1"/>
</dbReference>
<evidence type="ECO:0000256" key="4">
    <source>
        <dbReference type="SAM" id="SignalP"/>
    </source>
</evidence>
<keyword evidence="1 4" id="KW-0732">Signal</keyword>
<comment type="caution">
    <text evidence="6">The sequence shown here is derived from an EMBL/GenBank/DDBJ whole genome shotgun (WGS) entry which is preliminary data.</text>
</comment>
<feature type="transmembrane region" description="Helical" evidence="3">
    <location>
        <begin position="172"/>
        <end position="197"/>
    </location>
</feature>
<keyword evidence="7" id="KW-1185">Reference proteome</keyword>
<evidence type="ECO:0000313" key="6">
    <source>
        <dbReference type="EMBL" id="KAK7832307.1"/>
    </source>
</evidence>
<dbReference type="EMBL" id="PKMF04000427">
    <property type="protein sequence ID" value="KAK7832307.1"/>
    <property type="molecule type" value="Genomic_DNA"/>
</dbReference>
<dbReference type="Gene3D" id="3.30.430.20">
    <property type="entry name" value="Gnk2 domain, C-X8-C-X2-C motif"/>
    <property type="match status" value="1"/>
</dbReference>
<evidence type="ECO:0000256" key="2">
    <source>
        <dbReference type="ARBA" id="ARBA00022737"/>
    </source>
</evidence>
<sequence>MAVVSSILIFLLSAILILIQGSAQPAFLYNFCLSDDGNFTSNSTYEKNLNQVLYSLYSNTTIDYGFYYSSYGQDSETACRGDVKPDDSRWCLKNSSSLLTQLCPYVCYVTQNSSIFGIVETSPSISLLNPKNVSANYVPQFDDDISYLLSNLSNEAAAGGSLRNGSNTPRNVIIIVVASVAFVVLIVPICISVCLRVRRPKEKPESK</sequence>
<gene>
    <name evidence="6" type="primary">CRK28_1</name>
    <name evidence="6" type="ORF">CFP56_026618</name>
</gene>
<dbReference type="PROSITE" id="PS51473">
    <property type="entry name" value="GNK2"/>
    <property type="match status" value="1"/>
</dbReference>
<evidence type="ECO:0000259" key="5">
    <source>
        <dbReference type="PROSITE" id="PS51473"/>
    </source>
</evidence>
<keyword evidence="3" id="KW-0472">Membrane</keyword>
<organism evidence="6 7">
    <name type="scientific">Quercus suber</name>
    <name type="common">Cork oak</name>
    <dbReference type="NCBI Taxonomy" id="58331"/>
    <lineage>
        <taxon>Eukaryota</taxon>
        <taxon>Viridiplantae</taxon>
        <taxon>Streptophyta</taxon>
        <taxon>Embryophyta</taxon>
        <taxon>Tracheophyta</taxon>
        <taxon>Spermatophyta</taxon>
        <taxon>Magnoliopsida</taxon>
        <taxon>eudicotyledons</taxon>
        <taxon>Gunneridae</taxon>
        <taxon>Pentapetalae</taxon>
        <taxon>rosids</taxon>
        <taxon>fabids</taxon>
        <taxon>Fagales</taxon>
        <taxon>Fagaceae</taxon>
        <taxon>Quercus</taxon>
    </lineage>
</organism>
<dbReference type="PANTHER" id="PTHR32099">
    <property type="entry name" value="CYSTEINE-RICH REPEAT SECRETORY PROTEIN"/>
    <property type="match status" value="1"/>
</dbReference>
<dbReference type="InterPro" id="IPR038408">
    <property type="entry name" value="GNK2_sf"/>
</dbReference>
<evidence type="ECO:0000256" key="3">
    <source>
        <dbReference type="SAM" id="Phobius"/>
    </source>
</evidence>
<keyword evidence="3" id="KW-0812">Transmembrane</keyword>
<reference evidence="6 7" key="1">
    <citation type="journal article" date="2018" name="Sci. Data">
        <title>The draft genome sequence of cork oak.</title>
        <authorList>
            <person name="Ramos A.M."/>
            <person name="Usie A."/>
            <person name="Barbosa P."/>
            <person name="Barros P.M."/>
            <person name="Capote T."/>
            <person name="Chaves I."/>
            <person name="Simoes F."/>
            <person name="Abreu I."/>
            <person name="Carrasquinho I."/>
            <person name="Faro C."/>
            <person name="Guimaraes J.B."/>
            <person name="Mendonca D."/>
            <person name="Nobrega F."/>
            <person name="Rodrigues L."/>
            <person name="Saibo N.J.M."/>
            <person name="Varela M.C."/>
            <person name="Egas C."/>
            <person name="Matos J."/>
            <person name="Miguel C.M."/>
            <person name="Oliveira M.M."/>
            <person name="Ricardo C.P."/>
            <person name="Goncalves S."/>
        </authorList>
    </citation>
    <scope>NUCLEOTIDE SEQUENCE [LARGE SCALE GENOMIC DNA]</scope>
    <source>
        <strain evidence="7">cv. HL8</strain>
    </source>
</reference>
<accession>A0AAW0JZ63</accession>
<feature type="signal peptide" evidence="4">
    <location>
        <begin position="1"/>
        <end position="23"/>
    </location>
</feature>
<name>A0AAW0JZ63_QUESU</name>
<feature type="chain" id="PRO_5043530489" evidence="4">
    <location>
        <begin position="24"/>
        <end position="207"/>
    </location>
</feature>